<keyword evidence="3" id="KW-1185">Reference proteome</keyword>
<reference evidence="2 3" key="1">
    <citation type="submission" date="2015-11" db="EMBL/GenBank/DDBJ databases">
        <title>Bacillus caseinolyticus sp nov.</title>
        <authorList>
            <person name="Dastager S.G."/>
            <person name="Mawlankar R."/>
        </authorList>
    </citation>
    <scope>NUCLEOTIDE SEQUENCE [LARGE SCALE GENOMIC DNA]</scope>
    <source>
        <strain evidence="2 3">SGD-V-76</strain>
    </source>
</reference>
<sequence>MNKLILIIFTIAVIAQLTGIVLLFINAKLALQVFLYYVAAIILLVPLLIIKKRKTKEEDPNDYRDY</sequence>
<keyword evidence="1" id="KW-0812">Transmembrane</keyword>
<proteinExistence type="predicted"/>
<name>A0A0V8JKH1_9BACI</name>
<dbReference type="Proteomes" id="UP000053681">
    <property type="component" value="Unassembled WGS sequence"/>
</dbReference>
<organism evidence="2 3">
    <name type="scientific">Priestia veravalensis</name>
    <dbReference type="NCBI Taxonomy" id="1414648"/>
    <lineage>
        <taxon>Bacteria</taxon>
        <taxon>Bacillati</taxon>
        <taxon>Bacillota</taxon>
        <taxon>Bacilli</taxon>
        <taxon>Bacillales</taxon>
        <taxon>Bacillaceae</taxon>
        <taxon>Priestia</taxon>
    </lineage>
</organism>
<evidence type="ECO:0000256" key="1">
    <source>
        <dbReference type="SAM" id="Phobius"/>
    </source>
</evidence>
<evidence type="ECO:0000313" key="2">
    <source>
        <dbReference type="EMBL" id="KSU87570.1"/>
    </source>
</evidence>
<feature type="transmembrane region" description="Helical" evidence="1">
    <location>
        <begin position="29"/>
        <end position="50"/>
    </location>
</feature>
<keyword evidence="1" id="KW-1133">Transmembrane helix</keyword>
<dbReference type="EMBL" id="LNQP01000041">
    <property type="protein sequence ID" value="KSU87570.1"/>
    <property type="molecule type" value="Genomic_DNA"/>
</dbReference>
<keyword evidence="1" id="KW-0472">Membrane</keyword>
<dbReference type="AlphaFoldDB" id="A0A0V8JKH1"/>
<accession>A0A0V8JKH1</accession>
<gene>
    <name evidence="2" type="ORF">AS180_12670</name>
</gene>
<protein>
    <submittedName>
        <fullName evidence="2">Uncharacterized protein</fullName>
    </submittedName>
</protein>
<comment type="caution">
    <text evidence="2">The sequence shown here is derived from an EMBL/GenBank/DDBJ whole genome shotgun (WGS) entry which is preliminary data.</text>
</comment>
<evidence type="ECO:0000313" key="3">
    <source>
        <dbReference type="Proteomes" id="UP000053681"/>
    </source>
</evidence>
<dbReference type="RefSeq" id="WP_025907947.1">
    <property type="nucleotide sequence ID" value="NZ_KQ758656.1"/>
</dbReference>